<evidence type="ECO:0000313" key="2">
    <source>
        <dbReference type="EMBL" id="ATX77357.1"/>
    </source>
</evidence>
<dbReference type="EMBL" id="CP011797">
    <property type="protein sequence ID" value="ATX77357.1"/>
    <property type="molecule type" value="Genomic_DNA"/>
</dbReference>
<dbReference type="KEGG" id="rfo:REIFOR_02224"/>
<proteinExistence type="predicted"/>
<dbReference type="InterPro" id="IPR032314">
    <property type="entry name" value="DUF4845"/>
</dbReference>
<evidence type="ECO:0008006" key="4">
    <source>
        <dbReference type="Google" id="ProtNLM"/>
    </source>
</evidence>
<evidence type="ECO:0000313" key="3">
    <source>
        <dbReference type="Proteomes" id="UP000229757"/>
    </source>
</evidence>
<sequence length="121" mass="14025">MKSLHRQRGMSLWGVVFLTALVLFTGLLLVKMSGVYYDHQTLNKTIRNALAGQTATGFSESEFFDRVAKNMQINGIRIDLKKELTYDKRQSPPVVVLNYEKREHLFLNVDVVMSFHQEYEL</sequence>
<keyword evidence="1" id="KW-0472">Membrane</keyword>
<keyword evidence="1" id="KW-1133">Transmembrane helix</keyword>
<dbReference type="Pfam" id="PF16137">
    <property type="entry name" value="DUF4845"/>
    <property type="match status" value="1"/>
</dbReference>
<keyword evidence="1" id="KW-0812">Transmembrane</keyword>
<organism evidence="2 3">
    <name type="scientific">Reinekea forsetii</name>
    <dbReference type="NCBI Taxonomy" id="1336806"/>
    <lineage>
        <taxon>Bacteria</taxon>
        <taxon>Pseudomonadati</taxon>
        <taxon>Pseudomonadota</taxon>
        <taxon>Gammaproteobacteria</taxon>
        <taxon>Oceanospirillales</taxon>
        <taxon>Saccharospirillaceae</taxon>
        <taxon>Reinekea</taxon>
    </lineage>
</organism>
<evidence type="ECO:0000256" key="1">
    <source>
        <dbReference type="SAM" id="Phobius"/>
    </source>
</evidence>
<accession>A0A2K8KRK3</accession>
<name>A0A2K8KRK3_9GAMM</name>
<reference evidence="2 3" key="1">
    <citation type="journal article" date="2017" name="Environ. Microbiol.">
        <title>Genomic and physiological analyses of 'Reinekea forsetii' reveal a versatile opportunistic lifestyle during spring algae blooms.</title>
        <authorList>
            <person name="Avci B."/>
            <person name="Hahnke R.L."/>
            <person name="Chafee M."/>
            <person name="Fischer T."/>
            <person name="Gruber-Vodicka H."/>
            <person name="Tegetmeyer H.E."/>
            <person name="Harder J."/>
            <person name="Fuchs B.M."/>
            <person name="Amann R.I."/>
            <person name="Teeling H."/>
        </authorList>
    </citation>
    <scope>NUCLEOTIDE SEQUENCE [LARGE SCALE GENOMIC DNA]</scope>
    <source>
        <strain evidence="2 3">Hel1_31_D35</strain>
    </source>
</reference>
<dbReference type="AlphaFoldDB" id="A0A2K8KRK3"/>
<dbReference type="Proteomes" id="UP000229757">
    <property type="component" value="Chromosome"/>
</dbReference>
<protein>
    <recommendedName>
        <fullName evidence="4">DUF4845 domain-containing protein</fullName>
    </recommendedName>
</protein>
<gene>
    <name evidence="2" type="ORF">REIFOR_02224</name>
</gene>
<dbReference type="OrthoDB" id="6078083at2"/>
<dbReference type="RefSeq" id="WP_100257624.1">
    <property type="nucleotide sequence ID" value="NZ_CP011797.1"/>
</dbReference>
<keyword evidence="3" id="KW-1185">Reference proteome</keyword>
<feature type="transmembrane region" description="Helical" evidence="1">
    <location>
        <begin position="12"/>
        <end position="37"/>
    </location>
</feature>